<evidence type="ECO:0000313" key="2">
    <source>
        <dbReference type="EMBL" id="CAB1424436.1"/>
    </source>
</evidence>
<gene>
    <name evidence="2" type="ORF">PLEPLA_LOCUS12361</name>
</gene>
<proteinExistence type="predicted"/>
<reference evidence="2" key="1">
    <citation type="submission" date="2020-03" db="EMBL/GenBank/DDBJ databases">
        <authorList>
            <person name="Weist P."/>
        </authorList>
    </citation>
    <scope>NUCLEOTIDE SEQUENCE</scope>
</reference>
<protein>
    <submittedName>
        <fullName evidence="2">Uncharacterized protein</fullName>
    </submittedName>
</protein>
<dbReference type="AlphaFoldDB" id="A0A9N7U5N1"/>
<comment type="caution">
    <text evidence="2">The sequence shown here is derived from an EMBL/GenBank/DDBJ whole genome shotgun (WGS) entry which is preliminary data.</text>
</comment>
<dbReference type="Proteomes" id="UP001153269">
    <property type="component" value="Unassembled WGS sequence"/>
</dbReference>
<evidence type="ECO:0000313" key="3">
    <source>
        <dbReference type="Proteomes" id="UP001153269"/>
    </source>
</evidence>
<sequence length="209" mass="22980">MLSTRRPVHIHHRRTVGGRAGKKQMEVRRTREIVGEAQLIPCERAQGTWAPERGSRPCSSDVTLDITKQKGYQAPAHENREKAASVVRDLDWRREQTPMSIPAITSTQFPRRTERKNATGLSRGPAFMAVAVLITAMSTGTARAPPQREGIPGVFGRPNLGAEDTSFPGAAGREGHEMRRIIPRCPGEKSAVYQERPPATDEPSVSAVQ</sequence>
<organism evidence="2 3">
    <name type="scientific">Pleuronectes platessa</name>
    <name type="common">European plaice</name>
    <dbReference type="NCBI Taxonomy" id="8262"/>
    <lineage>
        <taxon>Eukaryota</taxon>
        <taxon>Metazoa</taxon>
        <taxon>Chordata</taxon>
        <taxon>Craniata</taxon>
        <taxon>Vertebrata</taxon>
        <taxon>Euteleostomi</taxon>
        <taxon>Actinopterygii</taxon>
        <taxon>Neopterygii</taxon>
        <taxon>Teleostei</taxon>
        <taxon>Neoteleostei</taxon>
        <taxon>Acanthomorphata</taxon>
        <taxon>Carangaria</taxon>
        <taxon>Pleuronectiformes</taxon>
        <taxon>Pleuronectoidei</taxon>
        <taxon>Pleuronectidae</taxon>
        <taxon>Pleuronectes</taxon>
    </lineage>
</organism>
<dbReference type="EMBL" id="CADEAL010000731">
    <property type="protein sequence ID" value="CAB1424436.1"/>
    <property type="molecule type" value="Genomic_DNA"/>
</dbReference>
<name>A0A9N7U5N1_PLEPL</name>
<feature type="non-terminal residue" evidence="2">
    <location>
        <position position="1"/>
    </location>
</feature>
<accession>A0A9N7U5N1</accession>
<keyword evidence="3" id="KW-1185">Reference proteome</keyword>
<feature type="region of interest" description="Disordered" evidence="1">
    <location>
        <begin position="167"/>
        <end position="209"/>
    </location>
</feature>
<evidence type="ECO:0000256" key="1">
    <source>
        <dbReference type="SAM" id="MobiDB-lite"/>
    </source>
</evidence>